<dbReference type="RefSeq" id="WP_285806016.1">
    <property type="nucleotide sequence ID" value="NZ_CP120863.1"/>
</dbReference>
<dbReference type="PANTHER" id="PTHR42941">
    <property type="entry name" value="SLL1037 PROTEIN"/>
    <property type="match status" value="1"/>
</dbReference>
<dbReference type="CDD" id="cd13568">
    <property type="entry name" value="PBP2_TAXI_TRAP_like_3"/>
    <property type="match status" value="1"/>
</dbReference>
<evidence type="ECO:0000313" key="2">
    <source>
        <dbReference type="Proteomes" id="UP001209803"/>
    </source>
</evidence>
<reference evidence="1 2" key="1">
    <citation type="submission" date="2023-03" db="EMBL/GenBank/DDBJ databases">
        <title>Roseibium porphyridii sp. nov. and Roseibium rhodosorbium sp. nov. isolated from marine algae, Porphyridium cruentum and Rhodosorus marinus, respectively.</title>
        <authorList>
            <person name="Lee M.W."/>
            <person name="Choi B.J."/>
            <person name="Lee J.K."/>
            <person name="Choi D.G."/>
            <person name="Baek J.H."/>
            <person name="Bayburt H."/>
            <person name="Kim J.M."/>
            <person name="Han D.M."/>
            <person name="Kim K.H."/>
            <person name="Jeon C.O."/>
        </authorList>
    </citation>
    <scope>NUCLEOTIDE SEQUENCE [LARGE SCALE GENOMIC DNA]</scope>
    <source>
        <strain evidence="1 2">KMA01</strain>
    </source>
</reference>
<dbReference type="SUPFAM" id="SSF53850">
    <property type="entry name" value="Periplasmic binding protein-like II"/>
    <property type="match status" value="1"/>
</dbReference>
<proteinExistence type="predicted"/>
<evidence type="ECO:0000313" key="1">
    <source>
        <dbReference type="EMBL" id="WFE87427.1"/>
    </source>
</evidence>
<name>A0ABY8EWR3_9HYPH</name>
<dbReference type="Proteomes" id="UP001209803">
    <property type="component" value="Chromosome"/>
</dbReference>
<protein>
    <submittedName>
        <fullName evidence="1">TAXI family TRAP transporter solute-binding subunit</fullName>
    </submittedName>
</protein>
<gene>
    <name evidence="1" type="ORF">K1718_14735</name>
</gene>
<keyword evidence="2" id="KW-1185">Reference proteome</keyword>
<dbReference type="PANTHER" id="PTHR42941:SF1">
    <property type="entry name" value="SLL1037 PROTEIN"/>
    <property type="match status" value="1"/>
</dbReference>
<dbReference type="InterPro" id="IPR011852">
    <property type="entry name" value="TRAP_TAXI"/>
</dbReference>
<dbReference type="EMBL" id="CP120863">
    <property type="protein sequence ID" value="WFE87427.1"/>
    <property type="molecule type" value="Genomic_DNA"/>
</dbReference>
<dbReference type="Gene3D" id="3.40.190.10">
    <property type="entry name" value="Periplasmic binding protein-like II"/>
    <property type="match status" value="2"/>
</dbReference>
<organism evidence="1 2">
    <name type="scientific">Roseibium porphyridii</name>
    <dbReference type="NCBI Taxonomy" id="2866279"/>
    <lineage>
        <taxon>Bacteria</taxon>
        <taxon>Pseudomonadati</taxon>
        <taxon>Pseudomonadota</taxon>
        <taxon>Alphaproteobacteria</taxon>
        <taxon>Hyphomicrobiales</taxon>
        <taxon>Stappiaceae</taxon>
        <taxon>Roseibium</taxon>
    </lineage>
</organism>
<dbReference type="NCBIfam" id="TIGR02122">
    <property type="entry name" value="TRAP_TAXI"/>
    <property type="match status" value="1"/>
</dbReference>
<dbReference type="Pfam" id="PF16868">
    <property type="entry name" value="NMT1_3"/>
    <property type="match status" value="1"/>
</dbReference>
<accession>A0ABY8EWR3</accession>
<sequence length="316" mass="33915">MTTANSPASGAEQSFVTIGTAGVTGVYYPSGGATCRIVNLSRHDHGVRCSAETTLGSISNIDQLREGNLDFGYVQSDWAHHAYHGTSVFASSEPFEDLRTVFSLHPEVATIVVKRNSDYRQFDDLKGARINIGSSGSGSAASWSAIVRRIGWAEEDQGNLSNLRTSQLADALCTGSIDAYFVLIGHPAALIEETQQLCGVRLLGIESSAVEALLQQSPYYKRAVIPAETYGNEKAIDSFGVVATFMTSAKMPEKIVRTLVKAVYENFDGFKDLHPALGALSANDMTDFGEAAPLHPGALRFFQEQGLLPSEPTSAD</sequence>